<dbReference type="OrthoDB" id="3650366at2759"/>
<comment type="caution">
    <text evidence="1">The sequence shown here is derived from an EMBL/GenBank/DDBJ whole genome shotgun (WGS) entry which is preliminary data.</text>
</comment>
<keyword evidence="2" id="KW-1185">Reference proteome</keyword>
<name>A0A9P4H3A9_9PLEO</name>
<accession>A0A9P4H3A9</accession>
<dbReference type="AlphaFoldDB" id="A0A9P4H3A9"/>
<dbReference type="EMBL" id="ML978235">
    <property type="protein sequence ID" value="KAF2026875.1"/>
    <property type="molecule type" value="Genomic_DNA"/>
</dbReference>
<proteinExistence type="predicted"/>
<organism evidence="1 2">
    <name type="scientific">Setomelanomma holmii</name>
    <dbReference type="NCBI Taxonomy" id="210430"/>
    <lineage>
        <taxon>Eukaryota</taxon>
        <taxon>Fungi</taxon>
        <taxon>Dikarya</taxon>
        <taxon>Ascomycota</taxon>
        <taxon>Pezizomycotina</taxon>
        <taxon>Dothideomycetes</taxon>
        <taxon>Pleosporomycetidae</taxon>
        <taxon>Pleosporales</taxon>
        <taxon>Pleosporineae</taxon>
        <taxon>Phaeosphaeriaceae</taxon>
        <taxon>Setomelanomma</taxon>
    </lineage>
</organism>
<dbReference type="PANTHER" id="PTHR48312">
    <property type="match status" value="1"/>
</dbReference>
<dbReference type="SUPFAM" id="SSF52540">
    <property type="entry name" value="P-loop containing nucleoside triphosphate hydrolases"/>
    <property type="match status" value="1"/>
</dbReference>
<evidence type="ECO:0000313" key="1">
    <source>
        <dbReference type="EMBL" id="KAF2026875.1"/>
    </source>
</evidence>
<evidence type="ECO:0000313" key="2">
    <source>
        <dbReference type="Proteomes" id="UP000799777"/>
    </source>
</evidence>
<reference evidence="1" key="1">
    <citation type="journal article" date="2020" name="Stud. Mycol.">
        <title>101 Dothideomycetes genomes: a test case for predicting lifestyles and emergence of pathogens.</title>
        <authorList>
            <person name="Haridas S."/>
            <person name="Albert R."/>
            <person name="Binder M."/>
            <person name="Bloem J."/>
            <person name="Labutti K."/>
            <person name="Salamov A."/>
            <person name="Andreopoulos B."/>
            <person name="Baker S."/>
            <person name="Barry K."/>
            <person name="Bills G."/>
            <person name="Bluhm B."/>
            <person name="Cannon C."/>
            <person name="Castanera R."/>
            <person name="Culley D."/>
            <person name="Daum C."/>
            <person name="Ezra D."/>
            <person name="Gonzalez J."/>
            <person name="Henrissat B."/>
            <person name="Kuo A."/>
            <person name="Liang C."/>
            <person name="Lipzen A."/>
            <person name="Lutzoni F."/>
            <person name="Magnuson J."/>
            <person name="Mondo S."/>
            <person name="Nolan M."/>
            <person name="Ohm R."/>
            <person name="Pangilinan J."/>
            <person name="Park H.-J."/>
            <person name="Ramirez L."/>
            <person name="Alfaro M."/>
            <person name="Sun H."/>
            <person name="Tritt A."/>
            <person name="Yoshinaga Y."/>
            <person name="Zwiers L.-H."/>
            <person name="Turgeon B."/>
            <person name="Goodwin S."/>
            <person name="Spatafora J."/>
            <person name="Crous P."/>
            <person name="Grigoriev I."/>
        </authorList>
    </citation>
    <scope>NUCLEOTIDE SEQUENCE</scope>
    <source>
        <strain evidence="1">CBS 110217</strain>
    </source>
</reference>
<dbReference type="PANTHER" id="PTHR48312:SF1">
    <property type="entry name" value="SULFOTRANSFERASE"/>
    <property type="match status" value="1"/>
</dbReference>
<evidence type="ECO:0008006" key="3">
    <source>
        <dbReference type="Google" id="ProtNLM"/>
    </source>
</evidence>
<dbReference type="InterPro" id="IPR027417">
    <property type="entry name" value="P-loop_NTPase"/>
</dbReference>
<sequence>MFQTMLAKQPGYQVSGYKLFEAGFATLAQLQRGRLSEWPKSDRNRLYDVFRAGWEKLQDEVANASQNGKQALIKEHTMFLSGPDKLFATLYEDDEVDPLVLQQRDEPLSTHTNPTSLPDRFLRSMQPIFQIRHPALMFPSMVRAQSNAPLENTTTRNPRVFCCFTLRPTRELYNWYLEHASALTPRLIDADDIMNDPAAVRQLCIETGLDPDAVQYEWEEKHEENPLKASFLSTINKSTGIVKGLDARNLDIEKEKRKWIVDFGDDAAEDLEKAVREAMPDYEYLLSRRTRSKQASALA</sequence>
<dbReference type="Proteomes" id="UP000799777">
    <property type="component" value="Unassembled WGS sequence"/>
</dbReference>
<gene>
    <name evidence="1" type="ORF">EK21DRAFT_73227</name>
</gene>
<protein>
    <recommendedName>
        <fullName evidence="3">Sulfotransferase</fullName>
    </recommendedName>
</protein>